<evidence type="ECO:0000313" key="2">
    <source>
        <dbReference type="EMBL" id="KAJ1108406.1"/>
    </source>
</evidence>
<evidence type="ECO:0000256" key="1">
    <source>
        <dbReference type="SAM" id="MobiDB-lite"/>
    </source>
</evidence>
<sequence length="77" mass="8438">MVKPRNAPLGDPETTGEEGVAEATREANPGSDSGEEVGPRSELQWMPERDLRAGEQLGNCREELDRNDRASEEKTKG</sequence>
<dbReference type="Proteomes" id="UP001066276">
    <property type="component" value="Chromosome 9"/>
</dbReference>
<dbReference type="EMBL" id="JANPWB010000013">
    <property type="protein sequence ID" value="KAJ1108406.1"/>
    <property type="molecule type" value="Genomic_DNA"/>
</dbReference>
<comment type="caution">
    <text evidence="2">The sequence shown here is derived from an EMBL/GenBank/DDBJ whole genome shotgun (WGS) entry which is preliminary data.</text>
</comment>
<gene>
    <name evidence="2" type="ORF">NDU88_005782</name>
</gene>
<keyword evidence="3" id="KW-1185">Reference proteome</keyword>
<accession>A0AAV7MXA9</accession>
<protein>
    <submittedName>
        <fullName evidence="2">Uncharacterized protein</fullName>
    </submittedName>
</protein>
<proteinExistence type="predicted"/>
<feature type="compositionally biased region" description="Basic and acidic residues" evidence="1">
    <location>
        <begin position="60"/>
        <end position="77"/>
    </location>
</feature>
<feature type="region of interest" description="Disordered" evidence="1">
    <location>
        <begin position="1"/>
        <end position="77"/>
    </location>
</feature>
<dbReference type="AlphaFoldDB" id="A0AAV7MXA9"/>
<name>A0AAV7MXA9_PLEWA</name>
<reference evidence="2" key="1">
    <citation type="journal article" date="2022" name="bioRxiv">
        <title>Sequencing and chromosome-scale assembly of the giantPleurodeles waltlgenome.</title>
        <authorList>
            <person name="Brown T."/>
            <person name="Elewa A."/>
            <person name="Iarovenko S."/>
            <person name="Subramanian E."/>
            <person name="Araus A.J."/>
            <person name="Petzold A."/>
            <person name="Susuki M."/>
            <person name="Suzuki K.-i.T."/>
            <person name="Hayashi T."/>
            <person name="Toyoda A."/>
            <person name="Oliveira C."/>
            <person name="Osipova E."/>
            <person name="Leigh N.D."/>
            <person name="Simon A."/>
            <person name="Yun M.H."/>
        </authorList>
    </citation>
    <scope>NUCLEOTIDE SEQUENCE</scope>
    <source>
        <strain evidence="2">20211129_DDA</strain>
        <tissue evidence="2">Liver</tissue>
    </source>
</reference>
<organism evidence="2 3">
    <name type="scientific">Pleurodeles waltl</name>
    <name type="common">Iberian ribbed newt</name>
    <dbReference type="NCBI Taxonomy" id="8319"/>
    <lineage>
        <taxon>Eukaryota</taxon>
        <taxon>Metazoa</taxon>
        <taxon>Chordata</taxon>
        <taxon>Craniata</taxon>
        <taxon>Vertebrata</taxon>
        <taxon>Euteleostomi</taxon>
        <taxon>Amphibia</taxon>
        <taxon>Batrachia</taxon>
        <taxon>Caudata</taxon>
        <taxon>Salamandroidea</taxon>
        <taxon>Salamandridae</taxon>
        <taxon>Pleurodelinae</taxon>
        <taxon>Pleurodeles</taxon>
    </lineage>
</organism>
<evidence type="ECO:0000313" key="3">
    <source>
        <dbReference type="Proteomes" id="UP001066276"/>
    </source>
</evidence>